<dbReference type="SMART" id="SM00702">
    <property type="entry name" value="P4Hc"/>
    <property type="match status" value="1"/>
</dbReference>
<keyword evidence="13" id="KW-0802">TPR repeat</keyword>
<dbReference type="FunFam" id="2.60.120.620:FF:000001">
    <property type="entry name" value="Prolyl 4-hydroxylase subunit alpha 2"/>
    <property type="match status" value="1"/>
</dbReference>
<evidence type="ECO:0000256" key="14">
    <source>
        <dbReference type="SAM" id="MobiDB-lite"/>
    </source>
</evidence>
<dbReference type="InterPro" id="IPR044862">
    <property type="entry name" value="Pro_4_hyd_alph_FE2OG_OXY"/>
</dbReference>
<proteinExistence type="inferred from homology"/>
<accession>A0A0L0BNG5</accession>
<feature type="repeat" description="TPR" evidence="13">
    <location>
        <begin position="844"/>
        <end position="877"/>
    </location>
</feature>
<evidence type="ECO:0000256" key="2">
    <source>
        <dbReference type="ARBA" id="ARBA00002035"/>
    </source>
</evidence>
<feature type="transmembrane region" description="Helical" evidence="15">
    <location>
        <begin position="586"/>
        <end position="606"/>
    </location>
</feature>
<reference evidence="18 19" key="1">
    <citation type="journal article" date="2015" name="Nat. Commun.">
        <title>Lucilia cuprina genome unlocks parasitic fly biology to underpin future interventions.</title>
        <authorList>
            <person name="Anstead C.A."/>
            <person name="Korhonen P.K."/>
            <person name="Young N.D."/>
            <person name="Hall R.S."/>
            <person name="Jex A.R."/>
            <person name="Murali S.C."/>
            <person name="Hughes D.S."/>
            <person name="Lee S.F."/>
            <person name="Perry T."/>
            <person name="Stroehlein A.J."/>
            <person name="Ansell B.R."/>
            <person name="Breugelmans B."/>
            <person name="Hofmann A."/>
            <person name="Qu J."/>
            <person name="Dugan S."/>
            <person name="Lee S.L."/>
            <person name="Chao H."/>
            <person name="Dinh H."/>
            <person name="Han Y."/>
            <person name="Doddapaneni H.V."/>
            <person name="Worley K.C."/>
            <person name="Muzny D.M."/>
            <person name="Ioannidis P."/>
            <person name="Waterhouse R.M."/>
            <person name="Zdobnov E.M."/>
            <person name="James P.J."/>
            <person name="Bagnall N.H."/>
            <person name="Kotze A.C."/>
            <person name="Gibbs R.A."/>
            <person name="Richards S."/>
            <person name="Batterham P."/>
            <person name="Gasser R.B."/>
        </authorList>
    </citation>
    <scope>NUCLEOTIDE SEQUENCE [LARGE SCALE GENOMIC DNA]</scope>
    <source>
        <strain evidence="18 19">LS</strain>
        <tissue evidence="18">Full body</tissue>
    </source>
</reference>
<feature type="compositionally biased region" description="Polar residues" evidence="14">
    <location>
        <begin position="274"/>
        <end position="289"/>
    </location>
</feature>
<keyword evidence="15" id="KW-0812">Transmembrane</keyword>
<evidence type="ECO:0000256" key="9">
    <source>
        <dbReference type="ARBA" id="ARBA00022964"/>
    </source>
</evidence>
<keyword evidence="6" id="KW-0479">Metal-binding</keyword>
<keyword evidence="12" id="KW-0325">Glycoprotein</keyword>
<feature type="domain" description="Fe2OG dioxygenase" evidence="17">
    <location>
        <begin position="1053"/>
        <end position="1161"/>
    </location>
</feature>
<evidence type="ECO:0000256" key="15">
    <source>
        <dbReference type="SAM" id="Phobius"/>
    </source>
</evidence>
<dbReference type="InterPro" id="IPR019734">
    <property type="entry name" value="TPR_rpt"/>
</dbReference>
<protein>
    <recommendedName>
        <fullName evidence="5">procollagen-proline 4-dioxygenase</fullName>
        <ecNumber evidence="5">1.14.11.2</ecNumber>
    </recommendedName>
</protein>
<dbReference type="PROSITE" id="PS50005">
    <property type="entry name" value="TPR"/>
    <property type="match status" value="1"/>
</dbReference>
<keyword evidence="10" id="KW-0560">Oxidoreductase</keyword>
<feature type="region of interest" description="Disordered" evidence="14">
    <location>
        <begin position="517"/>
        <end position="545"/>
    </location>
</feature>
<evidence type="ECO:0000256" key="1">
    <source>
        <dbReference type="ARBA" id="ARBA00001961"/>
    </source>
</evidence>
<feature type="region of interest" description="Disordered" evidence="14">
    <location>
        <begin position="429"/>
        <end position="448"/>
    </location>
</feature>
<feature type="region of interest" description="Disordered" evidence="14">
    <location>
        <begin position="200"/>
        <end position="296"/>
    </location>
</feature>
<keyword evidence="11" id="KW-0408">Iron</keyword>
<feature type="transmembrane region" description="Helical" evidence="15">
    <location>
        <begin position="655"/>
        <end position="679"/>
    </location>
</feature>
<feature type="compositionally biased region" description="Polar residues" evidence="14">
    <location>
        <begin position="161"/>
        <end position="175"/>
    </location>
</feature>
<keyword evidence="15" id="KW-1133">Transmembrane helix</keyword>
<comment type="similarity">
    <text evidence="4">Belongs to the P4HA family.</text>
</comment>
<evidence type="ECO:0000256" key="8">
    <source>
        <dbReference type="ARBA" id="ARBA00022896"/>
    </source>
</evidence>
<evidence type="ECO:0000313" key="18">
    <source>
        <dbReference type="EMBL" id="KNC20804.1"/>
    </source>
</evidence>
<feature type="compositionally biased region" description="Polar residues" evidence="14">
    <location>
        <begin position="368"/>
        <end position="378"/>
    </location>
</feature>
<feature type="transmembrane region" description="Helical" evidence="15">
    <location>
        <begin position="621"/>
        <end position="643"/>
    </location>
</feature>
<feature type="region of interest" description="Disordered" evidence="14">
    <location>
        <begin position="360"/>
        <end position="411"/>
    </location>
</feature>
<dbReference type="Pfam" id="PF13640">
    <property type="entry name" value="2OG-FeII_Oxy_3"/>
    <property type="match status" value="1"/>
</dbReference>
<evidence type="ECO:0000256" key="16">
    <source>
        <dbReference type="SAM" id="SignalP"/>
    </source>
</evidence>
<dbReference type="PANTHER" id="PTHR10869:SF244">
    <property type="entry name" value="PROLYL 4-HYDROXYLASE SUBUNIT ALPHA-2"/>
    <property type="match status" value="1"/>
</dbReference>
<dbReference type="GO" id="GO:0031418">
    <property type="term" value="F:L-ascorbic acid binding"/>
    <property type="evidence" value="ECO:0007669"/>
    <property type="project" value="UniProtKB-KW"/>
</dbReference>
<feature type="transmembrane region" description="Helical" evidence="15">
    <location>
        <begin position="555"/>
        <end position="579"/>
    </location>
</feature>
<feature type="compositionally biased region" description="Basic and acidic residues" evidence="14">
    <location>
        <begin position="241"/>
        <end position="250"/>
    </location>
</feature>
<feature type="region of interest" description="Disordered" evidence="14">
    <location>
        <begin position="145"/>
        <end position="175"/>
    </location>
</feature>
<comment type="function">
    <text evidence="2">Catalyzes the post-translational formation of 4-hydroxyproline in -Xaa-Pro-Gly- sequences in collagens and other proteins.</text>
</comment>
<evidence type="ECO:0000256" key="12">
    <source>
        <dbReference type="ARBA" id="ARBA00023180"/>
    </source>
</evidence>
<dbReference type="Gene3D" id="2.60.120.620">
    <property type="entry name" value="q2cbj1_9rhob like domain"/>
    <property type="match status" value="1"/>
</dbReference>
<dbReference type="Pfam" id="PF23558">
    <property type="entry name" value="TPR_P4H"/>
    <property type="match status" value="1"/>
</dbReference>
<feature type="chain" id="PRO_5005534959" description="procollagen-proline 4-dioxygenase" evidence="16">
    <location>
        <begin position="30"/>
        <end position="1181"/>
    </location>
</feature>
<comment type="caution">
    <text evidence="18">The sequence shown here is derived from an EMBL/GenBank/DDBJ whole genome shotgun (WGS) entry which is preliminary data.</text>
</comment>
<dbReference type="InterPro" id="IPR005123">
    <property type="entry name" value="Oxoglu/Fe-dep_dioxygenase_dom"/>
</dbReference>
<keyword evidence="16" id="KW-0732">Signal</keyword>
<dbReference type="InterPro" id="IPR045054">
    <property type="entry name" value="P4HA-like"/>
</dbReference>
<feature type="compositionally biased region" description="Polar residues" evidence="14">
    <location>
        <begin position="391"/>
        <end position="411"/>
    </location>
</feature>
<evidence type="ECO:0000256" key="7">
    <source>
        <dbReference type="ARBA" id="ARBA00022824"/>
    </source>
</evidence>
<keyword evidence="8" id="KW-0847">Vitamin C</keyword>
<evidence type="ECO:0000256" key="3">
    <source>
        <dbReference type="ARBA" id="ARBA00004319"/>
    </source>
</evidence>
<dbReference type="EMBL" id="JRES01001702">
    <property type="protein sequence ID" value="KNC20804.1"/>
    <property type="molecule type" value="Genomic_DNA"/>
</dbReference>
<keyword evidence="9" id="KW-0223">Dioxygenase</keyword>
<dbReference type="GO" id="GO:0005506">
    <property type="term" value="F:iron ion binding"/>
    <property type="evidence" value="ECO:0007669"/>
    <property type="project" value="InterPro"/>
</dbReference>
<dbReference type="SUPFAM" id="SSF48452">
    <property type="entry name" value="TPR-like"/>
    <property type="match status" value="1"/>
</dbReference>
<dbReference type="Gene3D" id="1.25.40.10">
    <property type="entry name" value="Tetratricopeptide repeat domain"/>
    <property type="match status" value="1"/>
</dbReference>
<evidence type="ECO:0000259" key="17">
    <source>
        <dbReference type="PROSITE" id="PS51471"/>
    </source>
</evidence>
<dbReference type="Gene3D" id="6.10.140.1460">
    <property type="match status" value="1"/>
</dbReference>
<feature type="compositionally biased region" description="Polar residues" evidence="14">
    <location>
        <begin position="534"/>
        <end position="545"/>
    </location>
</feature>
<evidence type="ECO:0000256" key="6">
    <source>
        <dbReference type="ARBA" id="ARBA00022723"/>
    </source>
</evidence>
<keyword evidence="19" id="KW-1185">Reference proteome</keyword>
<dbReference type="PROSITE" id="PS51471">
    <property type="entry name" value="FE2OG_OXY"/>
    <property type="match status" value="1"/>
</dbReference>
<dbReference type="Pfam" id="PF08336">
    <property type="entry name" value="P4Ha_N"/>
    <property type="match status" value="1"/>
</dbReference>
<evidence type="ECO:0000313" key="19">
    <source>
        <dbReference type="Proteomes" id="UP000037069"/>
    </source>
</evidence>
<sequence>MLQLRRKKTFSLPLLALVFLLCTIKSINTEVYTALADMEELLETESVLISNLEGFIKVEQQKLDYLKTEFYPVPSANKENVESIYNRSLQMNFNSNTTRYDPREGPLRMQRSMSTRSVAIKKSMVETSPAVHQQQRIQHHQLQEKQQLQFVQQQPTRPIKPQNSSRLNESFETRSGSGRYALVPVEELPQNQNNRYAIVPGPPLSNINNRASPSPLVASRRYAKSQDDLDRYSSQVQLEPEEPHSFHEDPSAAPYASLPPILDQPQLQPKRKISLQNRQSSVQNLQQQPPKIKHAFSSDFGSKTFLVVDKNSNQRYQMVPTAEDEELVDDNHEIIQMHNGKAHRYAMIPAEDEEDYEQQREEEEEETCLSNTDLNRSENFLPRGYEHSRTPMRTSTPQKGTSMANLCSYPNTPLKNPQATKMLHELLSTPPRKTPVKPTTRSQHNTPRQMYASQRDLRMHYAQQNYQLQNGTQSAPPPPPLMPRKNSQLSPQRLHYETVKPLTNDRTMAVIQPRLAGSRIHPQLDEEEEDEDCSSIQQKPRNNNSYPQKIANATITLAIVSLMLVLGSSMNSALIVYMIAHMGKSFYLQFSLVAAISGVGLGFLGFRSRHCEWLPNRSYTSGYILVTMFCLLKCCGLLVILVLDPYPGLPLHDVTTGIILGLSTFTMFFIGLGVIGTLWCYRPPPDNRVDVVKMLEYQREHAEAAVDISNYVSNPINAYLLTKRLTTDWKQVENLMAHDVGGDFLSNITNYRNILKFPSDEDLNGAAVALMRLQDTYNLDTASLARGELNGIQYSTEMSSDDCFELGRQSYVNHDYYHTVLWMNEAMTRMLDEPRNRTLAFTKADILEYLAFSTYKQGNVESALSMTNELLQLMPNHERASGNKVYYEKELKELSVKKKVKGDDGTDETPKSDLPISKAEPYTMFDQTERKAYELLCQGKLKPTPAQVRVLKCRYVDNNVPFLKIGPLKLEEASKDPYIVVYHEVIFDNEIEIIKKMARPRFRRATVQNAVTGELETANYRISKSAWLKTEEHPIIKNIVQRTEDMTGLDMITAEELQVVNYGIGGHYEPHFDFARREEVRAFQGLNSGNRIATVLFYMSDVEQGGATVFTAINTALWPKKGTAAFWYNLHRSGEGDYRTRHAACPVLTGSKWVSNKWIHERSQEFRRPCDLEPDHGEFAI</sequence>
<feature type="signal peptide" evidence="16">
    <location>
        <begin position="1"/>
        <end position="29"/>
    </location>
</feature>
<dbReference type="EC" id="1.14.11.2" evidence="5"/>
<dbReference type="OrthoDB" id="420380at2759"/>
<dbReference type="GO" id="GO:0005788">
    <property type="term" value="C:endoplasmic reticulum lumen"/>
    <property type="evidence" value="ECO:0007669"/>
    <property type="project" value="UniProtKB-SubCell"/>
</dbReference>
<evidence type="ECO:0000256" key="11">
    <source>
        <dbReference type="ARBA" id="ARBA00023004"/>
    </source>
</evidence>
<feature type="compositionally biased region" description="Low complexity" evidence="14">
    <location>
        <begin position="145"/>
        <end position="154"/>
    </location>
</feature>
<dbReference type="InterPro" id="IPR011990">
    <property type="entry name" value="TPR-like_helical_dom_sf"/>
</dbReference>
<evidence type="ECO:0000256" key="10">
    <source>
        <dbReference type="ARBA" id="ARBA00023002"/>
    </source>
</evidence>
<evidence type="ECO:0000256" key="4">
    <source>
        <dbReference type="ARBA" id="ARBA00006511"/>
    </source>
</evidence>
<evidence type="ECO:0000256" key="5">
    <source>
        <dbReference type="ARBA" id="ARBA00012269"/>
    </source>
</evidence>
<dbReference type="GO" id="GO:0004656">
    <property type="term" value="F:procollagen-proline 4-dioxygenase activity"/>
    <property type="evidence" value="ECO:0007669"/>
    <property type="project" value="UniProtKB-EC"/>
</dbReference>
<dbReference type="InterPro" id="IPR013547">
    <property type="entry name" value="P4H_N"/>
</dbReference>
<dbReference type="STRING" id="7375.A0A0L0BNG5"/>
<name>A0A0L0BNG5_LUCCU</name>
<organism evidence="18 19">
    <name type="scientific">Lucilia cuprina</name>
    <name type="common">Green bottle fly</name>
    <name type="synonym">Australian sheep blowfly</name>
    <dbReference type="NCBI Taxonomy" id="7375"/>
    <lineage>
        <taxon>Eukaryota</taxon>
        <taxon>Metazoa</taxon>
        <taxon>Ecdysozoa</taxon>
        <taxon>Arthropoda</taxon>
        <taxon>Hexapoda</taxon>
        <taxon>Insecta</taxon>
        <taxon>Pterygota</taxon>
        <taxon>Neoptera</taxon>
        <taxon>Endopterygota</taxon>
        <taxon>Diptera</taxon>
        <taxon>Brachycera</taxon>
        <taxon>Muscomorpha</taxon>
        <taxon>Oestroidea</taxon>
        <taxon>Calliphoridae</taxon>
        <taxon>Luciliinae</taxon>
        <taxon>Lucilia</taxon>
    </lineage>
</organism>
<dbReference type="OMA" id="NHERASG"/>
<feature type="compositionally biased region" description="Low complexity" evidence="14">
    <location>
        <begin position="258"/>
        <end position="268"/>
    </location>
</feature>
<gene>
    <name evidence="18" type="ORF">FF38_00108</name>
</gene>
<dbReference type="InterPro" id="IPR006620">
    <property type="entry name" value="Pro_4_hyd_alph"/>
</dbReference>
<keyword evidence="15" id="KW-0472">Membrane</keyword>
<evidence type="ECO:0000256" key="13">
    <source>
        <dbReference type="PROSITE-ProRule" id="PRU00339"/>
    </source>
</evidence>
<feature type="region of interest" description="Disordered" evidence="14">
    <location>
        <begin position="469"/>
        <end position="489"/>
    </location>
</feature>
<dbReference type="Proteomes" id="UP000037069">
    <property type="component" value="Unassembled WGS sequence"/>
</dbReference>
<keyword evidence="7" id="KW-0256">Endoplasmic reticulum</keyword>
<dbReference type="PANTHER" id="PTHR10869">
    <property type="entry name" value="PROLYL 4-HYDROXYLASE ALPHA SUBUNIT"/>
    <property type="match status" value="1"/>
</dbReference>
<comment type="subcellular location">
    <subcellularLocation>
        <location evidence="3">Endoplasmic reticulum lumen</location>
    </subcellularLocation>
</comment>
<dbReference type="InterPro" id="IPR059068">
    <property type="entry name" value="TPR_P4H"/>
</dbReference>
<dbReference type="FunFam" id="1.25.40.10:FF:000006">
    <property type="entry name" value="Prolyl 4-hydroxylase subunit alpha 2"/>
    <property type="match status" value="1"/>
</dbReference>
<comment type="cofactor">
    <cofactor evidence="1">
        <name>L-ascorbate</name>
        <dbReference type="ChEBI" id="CHEBI:38290"/>
    </cofactor>
</comment>
<dbReference type="AlphaFoldDB" id="A0A0L0BNG5"/>